<organism evidence="4 5">
    <name type="scientific">Micromonospora halotolerans</name>
    <dbReference type="NCBI Taxonomy" id="709879"/>
    <lineage>
        <taxon>Bacteria</taxon>
        <taxon>Bacillati</taxon>
        <taxon>Actinomycetota</taxon>
        <taxon>Actinomycetes</taxon>
        <taxon>Micromonosporales</taxon>
        <taxon>Micromonosporaceae</taxon>
        <taxon>Micromonospora</taxon>
    </lineage>
</organism>
<feature type="domain" description="DUF4190" evidence="3">
    <location>
        <begin position="107"/>
        <end position="167"/>
    </location>
</feature>
<dbReference type="RefSeq" id="WP_313723236.1">
    <property type="nucleotide sequence ID" value="NZ_CP134876.1"/>
</dbReference>
<keyword evidence="5" id="KW-1185">Reference proteome</keyword>
<sequence>MTYSPPPGGWHDPSAAGPQSSPPVDPTLPMAGNPIPTQPTSADPYAPADPYAGMKSGDPYAAPGYPPPGNPYAAPGYPPPGDPYAAAGYPPPAYPGYAPPSSKTNTLAIVALVLSLVGFTSCITAPVGAIMGHVARKQIRQTGEQGEGMAKAAIIVGWILTALLVLLIIFYVVMIIIAINSDNSGSY</sequence>
<feature type="transmembrane region" description="Helical" evidence="2">
    <location>
        <begin position="152"/>
        <end position="179"/>
    </location>
</feature>
<reference evidence="4 5" key="1">
    <citation type="submission" date="2023-09" db="EMBL/GenBank/DDBJ databases">
        <title>Micromonospora halotolerans DSM 45598 genome sequence.</title>
        <authorList>
            <person name="Mo P."/>
        </authorList>
    </citation>
    <scope>NUCLEOTIDE SEQUENCE [LARGE SCALE GENOMIC DNA]</scope>
    <source>
        <strain evidence="4 5">DSM 45598</strain>
    </source>
</reference>
<keyword evidence="2" id="KW-0472">Membrane</keyword>
<evidence type="ECO:0000259" key="3">
    <source>
        <dbReference type="Pfam" id="PF13828"/>
    </source>
</evidence>
<feature type="compositionally biased region" description="Low complexity" evidence="1">
    <location>
        <begin position="42"/>
        <end position="63"/>
    </location>
</feature>
<keyword evidence="2" id="KW-0812">Transmembrane</keyword>
<evidence type="ECO:0000256" key="1">
    <source>
        <dbReference type="SAM" id="MobiDB-lite"/>
    </source>
</evidence>
<evidence type="ECO:0000313" key="5">
    <source>
        <dbReference type="Proteomes" id="UP001303001"/>
    </source>
</evidence>
<dbReference type="Proteomes" id="UP001303001">
    <property type="component" value="Chromosome"/>
</dbReference>
<gene>
    <name evidence="4" type="ORF">RMN56_08295</name>
</gene>
<protein>
    <submittedName>
        <fullName evidence="4">DUF4190 domain-containing protein</fullName>
    </submittedName>
</protein>
<evidence type="ECO:0000256" key="2">
    <source>
        <dbReference type="SAM" id="Phobius"/>
    </source>
</evidence>
<dbReference type="Pfam" id="PF13828">
    <property type="entry name" value="DUF4190"/>
    <property type="match status" value="1"/>
</dbReference>
<keyword evidence="2" id="KW-1133">Transmembrane helix</keyword>
<feature type="transmembrane region" description="Helical" evidence="2">
    <location>
        <begin position="107"/>
        <end position="131"/>
    </location>
</feature>
<dbReference type="EMBL" id="CP134876">
    <property type="protein sequence ID" value="WNM41327.1"/>
    <property type="molecule type" value="Genomic_DNA"/>
</dbReference>
<dbReference type="InterPro" id="IPR025241">
    <property type="entry name" value="DUF4190"/>
</dbReference>
<evidence type="ECO:0000313" key="4">
    <source>
        <dbReference type="EMBL" id="WNM41327.1"/>
    </source>
</evidence>
<name>A0ABZ0A1Q4_9ACTN</name>
<proteinExistence type="predicted"/>
<accession>A0ABZ0A1Q4</accession>
<feature type="region of interest" description="Disordered" evidence="1">
    <location>
        <begin position="1"/>
        <end position="65"/>
    </location>
</feature>